<dbReference type="EMBL" id="MT142502">
    <property type="protein sequence ID" value="QJA83074.1"/>
    <property type="molecule type" value="Genomic_DNA"/>
</dbReference>
<organism evidence="3">
    <name type="scientific">viral metagenome</name>
    <dbReference type="NCBI Taxonomy" id="1070528"/>
    <lineage>
        <taxon>unclassified sequences</taxon>
        <taxon>metagenomes</taxon>
        <taxon>organismal metagenomes</taxon>
    </lineage>
</organism>
<dbReference type="InterPro" id="IPR035404">
    <property type="entry name" value="DUF5405"/>
</dbReference>
<evidence type="ECO:0000313" key="3">
    <source>
        <dbReference type="EMBL" id="QJA83074.1"/>
    </source>
</evidence>
<gene>
    <name evidence="3" type="ORF">MM415A00321_0054</name>
    <name evidence="2" type="ORF">MM415B00326_0041</name>
</gene>
<proteinExistence type="predicted"/>
<sequence length="106" mass="11798">MNIQITDNYVMTSDAYNFILNEVHVIETGKKAGKTTLVPIGYYPSVVSLCEGLISKKLRQSTKRTLKTFLQEHTELVDEIKGLFRIGITGIGTMPCSECGAKQKKD</sequence>
<dbReference type="EMBL" id="MT141561">
    <property type="protein sequence ID" value="QJA66841.1"/>
    <property type="molecule type" value="Genomic_DNA"/>
</dbReference>
<evidence type="ECO:0000259" key="1">
    <source>
        <dbReference type="Pfam" id="PF17399"/>
    </source>
</evidence>
<dbReference type="AlphaFoldDB" id="A0A6M3KNC4"/>
<evidence type="ECO:0000313" key="2">
    <source>
        <dbReference type="EMBL" id="QJA66841.1"/>
    </source>
</evidence>
<name>A0A6M3KNC4_9ZZZZ</name>
<dbReference type="Pfam" id="PF17399">
    <property type="entry name" value="DUF5405"/>
    <property type="match status" value="1"/>
</dbReference>
<feature type="domain" description="DUF5405" evidence="1">
    <location>
        <begin position="4"/>
        <end position="77"/>
    </location>
</feature>
<reference evidence="3" key="1">
    <citation type="submission" date="2020-03" db="EMBL/GenBank/DDBJ databases">
        <title>The deep terrestrial virosphere.</title>
        <authorList>
            <person name="Holmfeldt K."/>
            <person name="Nilsson E."/>
            <person name="Simone D."/>
            <person name="Lopez-Fernandez M."/>
            <person name="Wu X."/>
            <person name="de Brujin I."/>
            <person name="Lundin D."/>
            <person name="Andersson A."/>
            <person name="Bertilsson S."/>
            <person name="Dopson M."/>
        </authorList>
    </citation>
    <scope>NUCLEOTIDE SEQUENCE</scope>
    <source>
        <strain evidence="3">MM415A00321</strain>
        <strain evidence="2">MM415B00326</strain>
    </source>
</reference>
<accession>A0A6M3KNC4</accession>
<protein>
    <recommendedName>
        <fullName evidence="1">DUF5405 domain-containing protein</fullName>
    </recommendedName>
</protein>